<dbReference type="GeneID" id="84899117"/>
<name>A0A318IAH6_9BACT</name>
<sequence>MKTTFLKGSKFIVFAMMFIAALTTFTACGGDDEDESNTVKINGQETKVNLMNAVEFGEQATITLFIASVDKNDVTIHNLVFTLPTKEYGRTITARGNNVMGTLINGGTKLNAGSQFTINKSKDGVYKISFQLAQTIGNKTTTIAGSYEGKSMTIDPDKE</sequence>
<evidence type="ECO:0000313" key="2">
    <source>
        <dbReference type="EMBL" id="PXX24447.1"/>
    </source>
</evidence>
<proteinExistence type="predicted"/>
<protein>
    <recommendedName>
        <fullName evidence="4">Calycin-like beta-barrel protein</fullName>
    </recommendedName>
</protein>
<reference evidence="2 3" key="1">
    <citation type="submission" date="2018-05" db="EMBL/GenBank/DDBJ databases">
        <title>Genomic Encyclopedia of Type Strains, Phase I: the one thousand microbial genomes (KMG-I) project.</title>
        <authorList>
            <person name="Kyrpides N."/>
        </authorList>
    </citation>
    <scope>NUCLEOTIDE SEQUENCE [LARGE SCALE GENOMIC DNA]</scope>
    <source>
        <strain evidence="2 3">DSM 15611</strain>
    </source>
</reference>
<dbReference type="RefSeq" id="WP_025815156.1">
    <property type="nucleotide sequence ID" value="NZ_BAIZ01000001.1"/>
</dbReference>
<accession>A0A318IAH6</accession>
<dbReference type="EMBL" id="QJJX01000002">
    <property type="protein sequence ID" value="PXX24447.1"/>
    <property type="molecule type" value="Genomic_DNA"/>
</dbReference>
<evidence type="ECO:0000313" key="3">
    <source>
        <dbReference type="Proteomes" id="UP000248314"/>
    </source>
</evidence>
<keyword evidence="1" id="KW-0732">Signal</keyword>
<evidence type="ECO:0008006" key="4">
    <source>
        <dbReference type="Google" id="ProtNLM"/>
    </source>
</evidence>
<dbReference type="Proteomes" id="UP000248314">
    <property type="component" value="Unassembled WGS sequence"/>
</dbReference>
<dbReference type="PROSITE" id="PS51257">
    <property type="entry name" value="PROKAR_LIPOPROTEIN"/>
    <property type="match status" value="1"/>
</dbReference>
<dbReference type="OrthoDB" id="1082843at2"/>
<organism evidence="2 3">
    <name type="scientific">Hoylesella shahii DSM 15611 = JCM 12083</name>
    <dbReference type="NCBI Taxonomy" id="1122991"/>
    <lineage>
        <taxon>Bacteria</taxon>
        <taxon>Pseudomonadati</taxon>
        <taxon>Bacteroidota</taxon>
        <taxon>Bacteroidia</taxon>
        <taxon>Bacteroidales</taxon>
        <taxon>Prevotellaceae</taxon>
        <taxon>Hoylesella</taxon>
    </lineage>
</organism>
<feature type="chain" id="PRO_5016330945" description="Calycin-like beta-barrel protein" evidence="1">
    <location>
        <begin position="30"/>
        <end position="159"/>
    </location>
</feature>
<feature type="signal peptide" evidence="1">
    <location>
        <begin position="1"/>
        <end position="29"/>
    </location>
</feature>
<evidence type="ECO:0000256" key="1">
    <source>
        <dbReference type="SAM" id="SignalP"/>
    </source>
</evidence>
<gene>
    <name evidence="2" type="ORF">EJ73_00252</name>
</gene>
<dbReference type="AlphaFoldDB" id="A0A318IAH6"/>
<comment type="caution">
    <text evidence="2">The sequence shown here is derived from an EMBL/GenBank/DDBJ whole genome shotgun (WGS) entry which is preliminary data.</text>
</comment>
<keyword evidence="3" id="KW-1185">Reference proteome</keyword>